<evidence type="ECO:0000313" key="1">
    <source>
        <dbReference type="EMBL" id="SPT99128.1"/>
    </source>
</evidence>
<dbReference type="AlphaFoldDB" id="A0A2X0XZJ3"/>
<dbReference type="EMBL" id="UAQE01000001">
    <property type="protein sequence ID" value="SPT99128.1"/>
    <property type="molecule type" value="Genomic_DNA"/>
</dbReference>
<protein>
    <submittedName>
        <fullName evidence="1">Uncharacterized protein</fullName>
    </submittedName>
</protein>
<name>A0A2X0XZJ3_9BACI</name>
<gene>
    <name evidence="1" type="ORF">NCTC7582_02096</name>
</gene>
<sequence>MAKTDKELTAEIVSTYVTSWNGNGKTSPVNFTELTDLIKSVHKTLRELPETNEK</sequence>
<accession>A0A2X0XZJ3</accession>
<proteinExistence type="predicted"/>
<dbReference type="Proteomes" id="UP000251431">
    <property type="component" value="Unassembled WGS sequence"/>
</dbReference>
<evidence type="ECO:0000313" key="2">
    <source>
        <dbReference type="Proteomes" id="UP000251431"/>
    </source>
</evidence>
<organism evidence="1 2">
    <name type="scientific">Lysinibacillus capsici</name>
    <dbReference type="NCBI Taxonomy" id="2115968"/>
    <lineage>
        <taxon>Bacteria</taxon>
        <taxon>Bacillati</taxon>
        <taxon>Bacillota</taxon>
        <taxon>Bacilli</taxon>
        <taxon>Bacillales</taxon>
        <taxon>Bacillaceae</taxon>
        <taxon>Lysinibacillus</taxon>
    </lineage>
</organism>
<reference evidence="1 2" key="1">
    <citation type="submission" date="2018-06" db="EMBL/GenBank/DDBJ databases">
        <authorList>
            <consortium name="Pathogen Informatics"/>
            <person name="Doyle S."/>
        </authorList>
    </citation>
    <scope>NUCLEOTIDE SEQUENCE [LARGE SCALE GENOMIC DNA]</scope>
    <source>
        <strain evidence="1 2">NCTC7582</strain>
    </source>
</reference>